<keyword evidence="7 11" id="KW-0378">Hydrolase</keyword>
<comment type="subunit">
    <text evidence="3 11">Monomer.</text>
</comment>
<organism evidence="13">
    <name type="scientific">Schistocerca gregaria</name>
    <name type="common">Desert locust</name>
    <name type="synonym">Gryllus gregarius</name>
    <dbReference type="NCBI Taxonomy" id="7010"/>
    <lineage>
        <taxon>Eukaryota</taxon>
        <taxon>Metazoa</taxon>
        <taxon>Ecdysozoa</taxon>
        <taxon>Arthropoda</taxon>
        <taxon>Hexapoda</taxon>
        <taxon>Insecta</taxon>
        <taxon>Pterygota</taxon>
        <taxon>Neoptera</taxon>
        <taxon>Polyneoptera</taxon>
        <taxon>Orthoptera</taxon>
        <taxon>Caelifera</taxon>
        <taxon>Acrididea</taxon>
        <taxon>Acridomorpha</taxon>
        <taxon>Acridoidea</taxon>
        <taxon>Acrididae</taxon>
        <taxon>Cyrtacanthacridinae</taxon>
        <taxon>Schistocerca</taxon>
    </lineage>
</organism>
<evidence type="ECO:0000313" key="13">
    <source>
        <dbReference type="EMBL" id="QVD39431.1"/>
    </source>
</evidence>
<protein>
    <submittedName>
        <fullName evidence="13">Poly(U)-specific endoribonuclease</fullName>
    </submittedName>
</protein>
<comment type="cofactor">
    <cofactor evidence="1 11">
        <name>Mn(2+)</name>
        <dbReference type="ChEBI" id="CHEBI:29035"/>
    </cofactor>
</comment>
<dbReference type="CDD" id="cd21159">
    <property type="entry name" value="XendoU"/>
    <property type="match status" value="1"/>
</dbReference>
<comment type="similarity">
    <text evidence="2 11">Belongs to the ENDOU family.</text>
</comment>
<evidence type="ECO:0000256" key="2">
    <source>
        <dbReference type="ARBA" id="ARBA00010168"/>
    </source>
</evidence>
<evidence type="ECO:0000256" key="10">
    <source>
        <dbReference type="ARBA" id="ARBA00023239"/>
    </source>
</evidence>
<keyword evidence="11" id="KW-0732">Signal</keyword>
<evidence type="ECO:0000256" key="6">
    <source>
        <dbReference type="ARBA" id="ARBA00022759"/>
    </source>
</evidence>
<evidence type="ECO:0000259" key="12">
    <source>
        <dbReference type="Pfam" id="PF09412"/>
    </source>
</evidence>
<evidence type="ECO:0000256" key="11">
    <source>
        <dbReference type="RuleBase" id="RU367085"/>
    </source>
</evidence>
<feature type="domain" description="EndoU" evidence="12">
    <location>
        <begin position="31"/>
        <end position="289"/>
    </location>
</feature>
<evidence type="ECO:0000256" key="7">
    <source>
        <dbReference type="ARBA" id="ARBA00022801"/>
    </source>
</evidence>
<dbReference type="GO" id="GO:0003723">
    <property type="term" value="F:RNA binding"/>
    <property type="evidence" value="ECO:0007669"/>
    <property type="project" value="UniProtKB-UniRule"/>
</dbReference>
<keyword evidence="5 11" id="KW-0479">Metal-binding</keyword>
<keyword evidence="9 11" id="KW-0464">Manganese</keyword>
<name>A0A8E5NJ76_SCHGR</name>
<dbReference type="GO" id="GO:0016787">
    <property type="term" value="F:hydrolase activity"/>
    <property type="evidence" value="ECO:0007669"/>
    <property type="project" value="UniProtKB-KW"/>
</dbReference>
<dbReference type="InterPro" id="IPR037227">
    <property type="entry name" value="EndoU-like"/>
</dbReference>
<dbReference type="GO" id="GO:0046872">
    <property type="term" value="F:metal ion binding"/>
    <property type="evidence" value="ECO:0007669"/>
    <property type="project" value="UniProtKB-UniRule"/>
</dbReference>
<evidence type="ECO:0000256" key="3">
    <source>
        <dbReference type="ARBA" id="ARBA00011245"/>
    </source>
</evidence>
<accession>A0A8E5NJ76</accession>
<dbReference type="GO" id="GO:0016829">
    <property type="term" value="F:lyase activity"/>
    <property type="evidence" value="ECO:0007669"/>
    <property type="project" value="UniProtKB-KW"/>
</dbReference>
<dbReference type="AlphaFoldDB" id="A0A8E5NJ76"/>
<dbReference type="PANTHER" id="PTHR12439">
    <property type="entry name" value="PLACENTAL PROTEIN 11-RELATED"/>
    <property type="match status" value="1"/>
</dbReference>
<dbReference type="RefSeq" id="XP_049829751.1">
    <property type="nucleotide sequence ID" value="XM_049973794.1"/>
</dbReference>
<dbReference type="InterPro" id="IPR039787">
    <property type="entry name" value="ENDOU"/>
</dbReference>
<feature type="chain" id="PRO_5034706659" evidence="11">
    <location>
        <begin position="22"/>
        <end position="291"/>
    </location>
</feature>
<dbReference type="SUPFAM" id="SSF142877">
    <property type="entry name" value="EndoU-like"/>
    <property type="match status" value="1"/>
</dbReference>
<dbReference type="EMBL" id="MW962665">
    <property type="protein sequence ID" value="QVD39431.1"/>
    <property type="molecule type" value="mRNA"/>
</dbReference>
<feature type="signal peptide" evidence="11">
    <location>
        <begin position="1"/>
        <end position="21"/>
    </location>
</feature>
<keyword evidence="8 11" id="KW-0694">RNA-binding</keyword>
<keyword evidence="6 11" id="KW-0255">Endonuclease</keyword>
<evidence type="ECO:0000256" key="8">
    <source>
        <dbReference type="ARBA" id="ARBA00022884"/>
    </source>
</evidence>
<dbReference type="GeneID" id="126268187"/>
<evidence type="ECO:0000256" key="5">
    <source>
        <dbReference type="ARBA" id="ARBA00022723"/>
    </source>
</evidence>
<keyword evidence="10" id="KW-0456">Lyase</keyword>
<keyword evidence="4 11" id="KW-0540">Nuclease</keyword>
<dbReference type="PANTHER" id="PTHR12439:SF42">
    <property type="entry name" value="ENDORIBONUCLEASE-RELATED"/>
    <property type="match status" value="1"/>
</dbReference>
<evidence type="ECO:0000256" key="1">
    <source>
        <dbReference type="ARBA" id="ARBA00001936"/>
    </source>
</evidence>
<reference evidence="13" key="1">
    <citation type="journal article" date="2021" name="J. Neurophysiol.">
        <title>Gene transcription changes in a locust model of noise-induced deafness.</title>
        <authorList>
            <person name="French A.S."/>
            <person name="Warren B."/>
        </authorList>
    </citation>
    <scope>NUCLEOTIDE SEQUENCE</scope>
</reference>
<dbReference type="GO" id="GO:0004521">
    <property type="term" value="F:RNA endonuclease activity"/>
    <property type="evidence" value="ECO:0007669"/>
    <property type="project" value="UniProtKB-UniRule"/>
</dbReference>
<proteinExistence type="evidence at transcript level"/>
<dbReference type="InterPro" id="IPR018998">
    <property type="entry name" value="EndoU_C"/>
</dbReference>
<dbReference type="Pfam" id="PF09412">
    <property type="entry name" value="XendoU"/>
    <property type="match status" value="1"/>
</dbReference>
<sequence length="291" mass="32896">MYTEMKIVGIYSLLFVGELLAALPPPVTDKELQTLSETLLKKDVNNAAKFIKVNYQARTRSNSLTDAAPLPLISVDKRVFQLPTVAKVRMLYDNYVADTSVNEHVTAQERAEESSLLDTFLTTPVMSTAMRFLADHGLVRRDPKAYKNLLNQIWFGMYSRGGGRVGSSAFEHVFLGELKRGEISGLHNWIFFNNEEILKHADYLGYIRKLELGDKGAILKLHYKWENVIKPVGSMFVGTSPELEMALYTVCFVARPDQKCSLSLSGKRVFINTHTFRYRGKNMIGSAYPEI</sequence>
<evidence type="ECO:0000256" key="4">
    <source>
        <dbReference type="ARBA" id="ARBA00022722"/>
    </source>
</evidence>
<dbReference type="OrthoDB" id="430326at2759"/>
<evidence type="ECO:0000256" key="9">
    <source>
        <dbReference type="ARBA" id="ARBA00023211"/>
    </source>
</evidence>
<dbReference type="KEGG" id="sgre:126268187"/>